<dbReference type="Pfam" id="PF00916">
    <property type="entry name" value="Sulfate_transp"/>
    <property type="match status" value="1"/>
</dbReference>
<evidence type="ECO:0000256" key="5">
    <source>
        <dbReference type="SAM" id="MobiDB-lite"/>
    </source>
</evidence>
<dbReference type="Proteomes" id="UP000835206">
    <property type="component" value="Chromosome 11"/>
</dbReference>
<dbReference type="GeneID" id="100649665"/>
<keyword evidence="3 6" id="KW-1133">Transmembrane helix</keyword>
<evidence type="ECO:0000313" key="9">
    <source>
        <dbReference type="RefSeq" id="XP_003399193.1"/>
    </source>
</evidence>
<evidence type="ECO:0000256" key="2">
    <source>
        <dbReference type="ARBA" id="ARBA00022692"/>
    </source>
</evidence>
<name>A0A9B0F4Y9_BOMTE</name>
<dbReference type="InterPro" id="IPR001902">
    <property type="entry name" value="SLC26A/SulP_fam"/>
</dbReference>
<dbReference type="OrthoDB" id="288203at2759"/>
<dbReference type="Gene3D" id="3.30.750.24">
    <property type="entry name" value="STAS domain"/>
    <property type="match status" value="1"/>
</dbReference>
<feature type="transmembrane region" description="Helical" evidence="6">
    <location>
        <begin position="442"/>
        <end position="468"/>
    </location>
</feature>
<feature type="transmembrane region" description="Helical" evidence="6">
    <location>
        <begin position="143"/>
        <end position="166"/>
    </location>
</feature>
<organism evidence="8 9">
    <name type="scientific">Bombus terrestris</name>
    <name type="common">Buff-tailed bumblebee</name>
    <name type="synonym">Apis terrestris</name>
    <dbReference type="NCBI Taxonomy" id="30195"/>
    <lineage>
        <taxon>Eukaryota</taxon>
        <taxon>Metazoa</taxon>
        <taxon>Ecdysozoa</taxon>
        <taxon>Arthropoda</taxon>
        <taxon>Hexapoda</taxon>
        <taxon>Insecta</taxon>
        <taxon>Pterygota</taxon>
        <taxon>Neoptera</taxon>
        <taxon>Endopterygota</taxon>
        <taxon>Hymenoptera</taxon>
        <taxon>Apocrita</taxon>
        <taxon>Aculeata</taxon>
        <taxon>Apoidea</taxon>
        <taxon>Anthophila</taxon>
        <taxon>Apidae</taxon>
        <taxon>Bombus</taxon>
        <taxon>Bombus</taxon>
    </lineage>
</organism>
<feature type="transmembrane region" description="Helical" evidence="6">
    <location>
        <begin position="409"/>
        <end position="430"/>
    </location>
</feature>
<keyword evidence="8" id="KW-1185">Reference proteome</keyword>
<dbReference type="InterPro" id="IPR036513">
    <property type="entry name" value="STAS_dom_sf"/>
</dbReference>
<dbReference type="SUPFAM" id="SSF52091">
    <property type="entry name" value="SpoIIaa-like"/>
    <property type="match status" value="1"/>
</dbReference>
<gene>
    <name evidence="9" type="primary">LOC100649665</name>
</gene>
<evidence type="ECO:0000259" key="7">
    <source>
        <dbReference type="Pfam" id="PF00916"/>
    </source>
</evidence>
<dbReference type="KEGG" id="bter:100649665"/>
<dbReference type="GO" id="GO:0055085">
    <property type="term" value="P:transmembrane transport"/>
    <property type="evidence" value="ECO:0007669"/>
    <property type="project" value="InterPro"/>
</dbReference>
<keyword evidence="4 6" id="KW-0472">Membrane</keyword>
<feature type="transmembrane region" description="Helical" evidence="6">
    <location>
        <begin position="344"/>
        <end position="362"/>
    </location>
</feature>
<evidence type="ECO:0000313" key="8">
    <source>
        <dbReference type="Proteomes" id="UP000835206"/>
    </source>
</evidence>
<keyword evidence="2 6" id="KW-0812">Transmembrane</keyword>
<evidence type="ECO:0000256" key="6">
    <source>
        <dbReference type="SAM" id="Phobius"/>
    </source>
</evidence>
<feature type="domain" description="SLC26A/SulP transporter" evidence="7">
    <location>
        <begin position="48"/>
        <end position="443"/>
    </location>
</feature>
<dbReference type="AlphaFoldDB" id="A0A9B0F4Y9"/>
<feature type="transmembrane region" description="Helical" evidence="6">
    <location>
        <begin position="116"/>
        <end position="136"/>
    </location>
</feature>
<reference evidence="9" key="1">
    <citation type="submission" date="2025-08" db="UniProtKB">
        <authorList>
            <consortium name="RefSeq"/>
        </authorList>
    </citation>
    <scope>IDENTIFICATION</scope>
</reference>
<comment type="subcellular location">
    <subcellularLocation>
        <location evidence="1">Membrane</location>
        <topology evidence="1">Multi-pass membrane protein</topology>
    </subcellularLocation>
</comment>
<evidence type="ECO:0000256" key="3">
    <source>
        <dbReference type="ARBA" id="ARBA00022989"/>
    </source>
</evidence>
<feature type="transmembrane region" description="Helical" evidence="6">
    <location>
        <begin position="243"/>
        <end position="266"/>
    </location>
</feature>
<dbReference type="InterPro" id="IPR011547">
    <property type="entry name" value="SLC26A/SulP_dom"/>
</dbReference>
<evidence type="ECO:0000256" key="1">
    <source>
        <dbReference type="ARBA" id="ARBA00004141"/>
    </source>
</evidence>
<feature type="region of interest" description="Disordered" evidence="5">
    <location>
        <begin position="1"/>
        <end position="21"/>
    </location>
</feature>
<accession>A0A9B0F4Y9</accession>
<dbReference type="RefSeq" id="XP_003399193.1">
    <property type="nucleotide sequence ID" value="XM_003399145.4"/>
</dbReference>
<feature type="transmembrane region" description="Helical" evidence="6">
    <location>
        <begin position="50"/>
        <end position="70"/>
    </location>
</feature>
<protein>
    <submittedName>
        <fullName evidence="9">Sodium-independent sulfate anion transporter isoform X1</fullName>
    </submittedName>
</protein>
<feature type="transmembrane region" description="Helical" evidence="6">
    <location>
        <begin position="382"/>
        <end position="402"/>
    </location>
</feature>
<proteinExistence type="predicted"/>
<evidence type="ECO:0000256" key="4">
    <source>
        <dbReference type="ARBA" id="ARBA00023136"/>
    </source>
</evidence>
<feature type="transmembrane region" description="Helical" evidence="6">
    <location>
        <begin position="310"/>
        <end position="332"/>
    </location>
</feature>
<dbReference type="CDD" id="cd07042">
    <property type="entry name" value="STAS_SulP_like_sulfate_transporter"/>
    <property type="match status" value="1"/>
</dbReference>
<sequence>MPATTKESIPLEELPASKKDNNKSSCSIVKYITIIHWLPKYSRLDAVSDLVAGFSLGLTLIPQSIAYAALAGLTAQYGLYSCLMGNIVYIFLGTIKEVSIGPSSLMSLLTFEYTKNMPVDFIVLFCFLAGCVELLMGLLRLGFLVDFISIPVTSGFTSATSIIIIVSQLQGLLGLKFKANNIVDNLSKIFQNVQNVRMPDFLLGICSIAFLLFFRQLKDIDCCFGKDNDRSKGKRKKMWLKKFLWFLSICRNALVILIASTIAFYFEKTGSSPFILSGKIQSGLPRLSVPPFSSQVGNETYTFLDMCSHLGSGIIILPLVSVLANVAIAKAFASGSSVNATQEMLTLGLCNIFGSFVSSMPTAGAFTRSAVVSASGVRTPMAGIYVGMMTFLALSFLTPYFYYIPRSTLAAVLISAVIFIIDLKIIRLLWKGCKRDAVAAIVTFLVSVIFGVELGLLVGALFSLIFFLRSPARPKIEVIQCKTQLGNKYIVLKPDNGLFYPAANYFCNKVMKIIHKYDENNVPFIINCERIRSIDYTAIKGIELISANVNAEKKRLWFMNVSLRTFNNFEAFANNKHFHFIDEEDKISSIFHDGLLISNTDEVKEQLLENMIGHATFTCANDNKKGAETLPKLVTNSGDDGEEVTLMLTPLQETKQT</sequence>
<dbReference type="GO" id="GO:0016020">
    <property type="term" value="C:membrane"/>
    <property type="evidence" value="ECO:0007669"/>
    <property type="project" value="UniProtKB-SubCell"/>
</dbReference>
<dbReference type="PANTHER" id="PTHR11814">
    <property type="entry name" value="SULFATE TRANSPORTER"/>
    <property type="match status" value="1"/>
</dbReference>